<keyword evidence="2 3" id="KW-0975">Bacterial flagellum</keyword>
<feature type="domain" description="Flagellin N-terminal" evidence="4">
    <location>
        <begin position="5"/>
        <end position="141"/>
    </location>
</feature>
<keyword evidence="6" id="KW-0966">Cell projection</keyword>
<dbReference type="Proteomes" id="UP001302274">
    <property type="component" value="Unassembled WGS sequence"/>
</dbReference>
<gene>
    <name evidence="6" type="ORF">SHI21_00290</name>
</gene>
<accession>A0ABU5VRG4</accession>
<evidence type="ECO:0000256" key="2">
    <source>
        <dbReference type="ARBA" id="ARBA00023143"/>
    </source>
</evidence>
<dbReference type="PANTHER" id="PTHR42792:SF2">
    <property type="entry name" value="FLAGELLIN"/>
    <property type="match status" value="1"/>
</dbReference>
<dbReference type="InterPro" id="IPR042187">
    <property type="entry name" value="Flagellin_C_sub2"/>
</dbReference>
<proteinExistence type="inferred from homology"/>
<keyword evidence="6" id="KW-0282">Flagellum</keyword>
<comment type="similarity">
    <text evidence="1 3">Belongs to the bacterial flagellin family.</text>
</comment>
<dbReference type="SUPFAM" id="SSF64518">
    <property type="entry name" value="Phase 1 flagellin"/>
    <property type="match status" value="1"/>
</dbReference>
<protein>
    <recommendedName>
        <fullName evidence="3">Flagellin</fullName>
    </recommendedName>
</protein>
<organism evidence="6 7">
    <name type="scientific">Bacteriovorax antarcticus</name>
    <dbReference type="NCBI Taxonomy" id="3088717"/>
    <lineage>
        <taxon>Bacteria</taxon>
        <taxon>Pseudomonadati</taxon>
        <taxon>Bdellovibrionota</taxon>
        <taxon>Bacteriovoracia</taxon>
        <taxon>Bacteriovoracales</taxon>
        <taxon>Bacteriovoracaceae</taxon>
        <taxon>Bacteriovorax</taxon>
    </lineage>
</organism>
<dbReference type="InterPro" id="IPR046358">
    <property type="entry name" value="Flagellin_C"/>
</dbReference>
<evidence type="ECO:0000259" key="5">
    <source>
        <dbReference type="Pfam" id="PF00700"/>
    </source>
</evidence>
<reference evidence="6 7" key="1">
    <citation type="submission" date="2023-11" db="EMBL/GenBank/DDBJ databases">
        <title>A Novel Polar Bacteriovorax (B. antarcticus) Isolated from the Biocrust in Antarctica.</title>
        <authorList>
            <person name="Mun W."/>
            <person name="Choi S.Y."/>
            <person name="Mitchell R.J."/>
        </authorList>
    </citation>
    <scope>NUCLEOTIDE SEQUENCE [LARGE SCALE GENOMIC DNA]</scope>
    <source>
        <strain evidence="6 7">PP10</strain>
    </source>
</reference>
<evidence type="ECO:0000259" key="4">
    <source>
        <dbReference type="Pfam" id="PF00669"/>
    </source>
</evidence>
<comment type="subcellular location">
    <subcellularLocation>
        <location evidence="3">Secreted</location>
    </subcellularLocation>
    <subcellularLocation>
        <location evidence="3">Bacterial flagellum</location>
    </subcellularLocation>
</comment>
<dbReference type="PANTHER" id="PTHR42792">
    <property type="entry name" value="FLAGELLIN"/>
    <property type="match status" value="1"/>
</dbReference>
<dbReference type="InterPro" id="IPR001492">
    <property type="entry name" value="Flagellin"/>
</dbReference>
<comment type="function">
    <text evidence="3">Flagellin is the subunit protein which polymerizes to form the filaments of bacterial flagella.</text>
</comment>
<dbReference type="InterPro" id="IPR001029">
    <property type="entry name" value="Flagellin_N"/>
</dbReference>
<evidence type="ECO:0000313" key="7">
    <source>
        <dbReference type="Proteomes" id="UP001302274"/>
    </source>
</evidence>
<name>A0ABU5VRG4_9BACT</name>
<evidence type="ECO:0000256" key="1">
    <source>
        <dbReference type="ARBA" id="ARBA00005709"/>
    </source>
</evidence>
<comment type="caution">
    <text evidence="6">The sequence shown here is derived from an EMBL/GenBank/DDBJ whole genome shotgun (WGS) entry which is preliminary data.</text>
</comment>
<dbReference type="Gene3D" id="1.20.1330.10">
    <property type="entry name" value="f41 fragment of flagellin, N-terminal domain"/>
    <property type="match status" value="1"/>
</dbReference>
<keyword evidence="3" id="KW-0964">Secreted</keyword>
<dbReference type="EMBL" id="JAYGJQ010000001">
    <property type="protein sequence ID" value="MEA9354620.1"/>
    <property type="molecule type" value="Genomic_DNA"/>
</dbReference>
<dbReference type="RefSeq" id="WP_323574060.1">
    <property type="nucleotide sequence ID" value="NZ_JAYGJQ010000001.1"/>
</dbReference>
<dbReference type="Gene3D" id="6.10.10.10">
    <property type="entry name" value="Flagellar export chaperone, C-terminal domain"/>
    <property type="match status" value="1"/>
</dbReference>
<evidence type="ECO:0000256" key="3">
    <source>
        <dbReference type="RuleBase" id="RU362073"/>
    </source>
</evidence>
<dbReference type="Pfam" id="PF00700">
    <property type="entry name" value="Flagellin_C"/>
    <property type="match status" value="1"/>
</dbReference>
<evidence type="ECO:0000313" key="6">
    <source>
        <dbReference type="EMBL" id="MEA9354620.1"/>
    </source>
</evidence>
<feature type="domain" description="Flagellin C-terminal" evidence="5">
    <location>
        <begin position="193"/>
        <end position="276"/>
    </location>
</feature>
<keyword evidence="7" id="KW-1185">Reference proteome</keyword>
<sequence length="278" mass="29833">MGLRINTNVPSLSAQRSLGINTRNLNDNLRKLSSGERITKAGDDAAGLAISENLKAQIRGMRQAKRNAGDAVSLLQTAEGGMSEISNIIIRLRELSVQAASDTVGTTERGFSDIEFQSLKEEIDRISKSTEFNGIKLLDGTGGKLEFQVGTKNDPILDRLQYDGSRADASLKALGLEIDGVATKEGAQNALMKLDDALVHINGTRANFGALQNRLQSTQNNLEISDENLSAANSRIRDVDVASETADMTKNNILLQAGISVLSQANQSPNTALKLLNN</sequence>
<dbReference type="PRINTS" id="PR00207">
    <property type="entry name" value="FLAGELLIN"/>
</dbReference>
<keyword evidence="6" id="KW-0969">Cilium</keyword>
<dbReference type="Pfam" id="PF00669">
    <property type="entry name" value="Flagellin_N"/>
    <property type="match status" value="1"/>
</dbReference>